<protein>
    <recommendedName>
        <fullName evidence="2">Myb-like domain-containing protein</fullName>
    </recommendedName>
</protein>
<dbReference type="Gene3D" id="1.10.10.60">
    <property type="entry name" value="Homeodomain-like"/>
    <property type="match status" value="1"/>
</dbReference>
<feature type="region of interest" description="Disordered" evidence="1">
    <location>
        <begin position="123"/>
        <end position="163"/>
    </location>
</feature>
<name>A0A397S7K7_9GLOM</name>
<dbReference type="Proteomes" id="UP000265703">
    <property type="component" value="Unassembled WGS sequence"/>
</dbReference>
<evidence type="ECO:0000313" key="3">
    <source>
        <dbReference type="EMBL" id="RIA81948.1"/>
    </source>
</evidence>
<feature type="domain" description="Myb-like" evidence="2">
    <location>
        <begin position="60"/>
        <end position="120"/>
    </location>
</feature>
<dbReference type="PROSITE" id="PS50090">
    <property type="entry name" value="MYB_LIKE"/>
    <property type="match status" value="1"/>
</dbReference>
<proteinExistence type="predicted"/>
<feature type="compositionally biased region" description="Polar residues" evidence="1">
    <location>
        <begin position="148"/>
        <end position="161"/>
    </location>
</feature>
<evidence type="ECO:0000259" key="2">
    <source>
        <dbReference type="PROSITE" id="PS50090"/>
    </source>
</evidence>
<dbReference type="SUPFAM" id="SSF46689">
    <property type="entry name" value="Homeodomain-like"/>
    <property type="match status" value="1"/>
</dbReference>
<sequence>MGKSKVQTKGLRFTPEADEIISECMLKWGHLPGCYAKISRKVLPQYKSKRIRQRWTTILNPKLNRKSLSEEEKLFIDEWVENNRTESGKIQWTKLADEIERIFDEKRSDNMLKNYWNAEQRKLSKSSKVNEDNENEDESVSSSEDVNMNQSSPEITESTPMNEFPYEVINEPTRLDTLSSVAAKQPKIESFDTLCFAAAVRYKQDFPQHA</sequence>
<organism evidence="3 4">
    <name type="scientific">Glomus cerebriforme</name>
    <dbReference type="NCBI Taxonomy" id="658196"/>
    <lineage>
        <taxon>Eukaryota</taxon>
        <taxon>Fungi</taxon>
        <taxon>Fungi incertae sedis</taxon>
        <taxon>Mucoromycota</taxon>
        <taxon>Glomeromycotina</taxon>
        <taxon>Glomeromycetes</taxon>
        <taxon>Glomerales</taxon>
        <taxon>Glomeraceae</taxon>
        <taxon>Glomus</taxon>
    </lineage>
</organism>
<gene>
    <name evidence="3" type="ORF">C1645_836147</name>
</gene>
<dbReference type="OrthoDB" id="2143914at2759"/>
<dbReference type="AlphaFoldDB" id="A0A397S7K7"/>
<evidence type="ECO:0000256" key="1">
    <source>
        <dbReference type="SAM" id="MobiDB-lite"/>
    </source>
</evidence>
<keyword evidence="4" id="KW-1185">Reference proteome</keyword>
<reference evidence="3 4" key="1">
    <citation type="submission" date="2018-06" db="EMBL/GenBank/DDBJ databases">
        <title>Comparative genomics reveals the genomic features of Rhizophagus irregularis, R. cerebriforme, R. diaphanum and Gigaspora rosea, and their symbiotic lifestyle signature.</title>
        <authorList>
            <person name="Morin E."/>
            <person name="San Clemente H."/>
            <person name="Chen E.C.H."/>
            <person name="De La Providencia I."/>
            <person name="Hainaut M."/>
            <person name="Kuo A."/>
            <person name="Kohler A."/>
            <person name="Murat C."/>
            <person name="Tang N."/>
            <person name="Roy S."/>
            <person name="Loubradou J."/>
            <person name="Henrissat B."/>
            <person name="Grigoriev I.V."/>
            <person name="Corradi N."/>
            <person name="Roux C."/>
            <person name="Martin F.M."/>
        </authorList>
    </citation>
    <scope>NUCLEOTIDE SEQUENCE [LARGE SCALE GENOMIC DNA]</scope>
    <source>
        <strain evidence="3 4">DAOM 227022</strain>
    </source>
</reference>
<dbReference type="EMBL" id="QKYT01000724">
    <property type="protein sequence ID" value="RIA81948.1"/>
    <property type="molecule type" value="Genomic_DNA"/>
</dbReference>
<evidence type="ECO:0000313" key="4">
    <source>
        <dbReference type="Proteomes" id="UP000265703"/>
    </source>
</evidence>
<dbReference type="SMART" id="SM00717">
    <property type="entry name" value="SANT"/>
    <property type="match status" value="2"/>
</dbReference>
<dbReference type="InterPro" id="IPR009057">
    <property type="entry name" value="Homeodomain-like_sf"/>
</dbReference>
<accession>A0A397S7K7</accession>
<comment type="caution">
    <text evidence="3">The sequence shown here is derived from an EMBL/GenBank/DDBJ whole genome shotgun (WGS) entry which is preliminary data.</text>
</comment>
<dbReference type="InterPro" id="IPR001005">
    <property type="entry name" value="SANT/Myb"/>
</dbReference>